<comment type="caution">
    <text evidence="1">The sequence shown here is derived from an EMBL/GenBank/DDBJ whole genome shotgun (WGS) entry which is preliminary data.</text>
</comment>
<dbReference type="EMBL" id="CAJVPY010045954">
    <property type="protein sequence ID" value="CAG8810140.1"/>
    <property type="molecule type" value="Genomic_DNA"/>
</dbReference>
<sequence length="182" mass="20871">NFKNFELQDISIHLKITSYHNRVQGSTINISVTKGNQVITSLLEPLKVKAYVIEIYDIDLAKKQAVTLDNILVDFNLQHIQFRKSITVHLENEIMIDCSSCQFEFDEVILYLDLNHLRVCVLSEEDNQARVFDKGNYVIVTGDSGIPEFFSGEYIELVYLPDLRHAPTLNAIMQSVQDCCEK</sequence>
<evidence type="ECO:0000313" key="1">
    <source>
        <dbReference type="EMBL" id="CAG8810140.1"/>
    </source>
</evidence>
<gene>
    <name evidence="1" type="ORF">DERYTH_LOCUS25237</name>
</gene>
<dbReference type="AlphaFoldDB" id="A0A9N9K6X2"/>
<organism evidence="1 2">
    <name type="scientific">Dentiscutata erythropus</name>
    <dbReference type="NCBI Taxonomy" id="1348616"/>
    <lineage>
        <taxon>Eukaryota</taxon>
        <taxon>Fungi</taxon>
        <taxon>Fungi incertae sedis</taxon>
        <taxon>Mucoromycota</taxon>
        <taxon>Glomeromycotina</taxon>
        <taxon>Glomeromycetes</taxon>
        <taxon>Diversisporales</taxon>
        <taxon>Gigasporaceae</taxon>
        <taxon>Dentiscutata</taxon>
    </lineage>
</organism>
<proteinExistence type="predicted"/>
<protein>
    <submittedName>
        <fullName evidence="1">26732_t:CDS:1</fullName>
    </submittedName>
</protein>
<name>A0A9N9K6X2_9GLOM</name>
<accession>A0A9N9K6X2</accession>
<reference evidence="1" key="1">
    <citation type="submission" date="2021-06" db="EMBL/GenBank/DDBJ databases">
        <authorList>
            <person name="Kallberg Y."/>
            <person name="Tangrot J."/>
            <person name="Rosling A."/>
        </authorList>
    </citation>
    <scope>NUCLEOTIDE SEQUENCE</scope>
    <source>
        <strain evidence="1">MA453B</strain>
    </source>
</reference>
<feature type="non-terminal residue" evidence="1">
    <location>
        <position position="182"/>
    </location>
</feature>
<dbReference type="Proteomes" id="UP000789405">
    <property type="component" value="Unassembled WGS sequence"/>
</dbReference>
<dbReference type="OrthoDB" id="2485541at2759"/>
<evidence type="ECO:0000313" key="2">
    <source>
        <dbReference type="Proteomes" id="UP000789405"/>
    </source>
</evidence>
<keyword evidence="2" id="KW-1185">Reference proteome</keyword>